<evidence type="ECO:0000256" key="5">
    <source>
        <dbReference type="ARBA" id="ARBA00022960"/>
    </source>
</evidence>
<dbReference type="STRING" id="1802333.A3G03_01200"/>
<evidence type="ECO:0000256" key="3">
    <source>
        <dbReference type="ARBA" id="ARBA00022679"/>
    </source>
</evidence>
<keyword evidence="2" id="KW-0328">Glycosyltransferase</keyword>
<dbReference type="PANTHER" id="PTHR30474">
    <property type="entry name" value="CELL CYCLE PROTEIN"/>
    <property type="match status" value="1"/>
</dbReference>
<dbReference type="EC" id="2.4.99.28" evidence="14"/>
<evidence type="ECO:0000256" key="8">
    <source>
        <dbReference type="ARBA" id="ARBA00023136"/>
    </source>
</evidence>
<evidence type="ECO:0000256" key="10">
    <source>
        <dbReference type="ARBA" id="ARBA00033270"/>
    </source>
</evidence>
<name>A0A1G2P512_9BACT</name>
<dbReference type="Pfam" id="PF01098">
    <property type="entry name" value="FTSW_RODA_SPOVE"/>
    <property type="match status" value="1"/>
</dbReference>
<evidence type="ECO:0000256" key="9">
    <source>
        <dbReference type="ARBA" id="ARBA00032370"/>
    </source>
</evidence>
<gene>
    <name evidence="17" type="ORF">A3G03_01200</name>
</gene>
<evidence type="ECO:0000256" key="16">
    <source>
        <dbReference type="SAM" id="Phobius"/>
    </source>
</evidence>
<evidence type="ECO:0000256" key="6">
    <source>
        <dbReference type="ARBA" id="ARBA00022984"/>
    </source>
</evidence>
<comment type="catalytic activity">
    <reaction evidence="15">
        <text>[GlcNAc-(1-&gt;4)-Mur2Ac(oyl-L-Ala-gamma-D-Glu-L-Lys-D-Ala-D-Ala)](n)-di-trans,octa-cis-undecaprenyl diphosphate + beta-D-GlcNAc-(1-&gt;4)-Mur2Ac(oyl-L-Ala-gamma-D-Glu-L-Lys-D-Ala-D-Ala)-di-trans,octa-cis-undecaprenyl diphosphate = [GlcNAc-(1-&gt;4)-Mur2Ac(oyl-L-Ala-gamma-D-Glu-L-Lys-D-Ala-D-Ala)](n+1)-di-trans,octa-cis-undecaprenyl diphosphate + di-trans,octa-cis-undecaprenyl diphosphate + H(+)</text>
        <dbReference type="Rhea" id="RHEA:23708"/>
        <dbReference type="Rhea" id="RHEA-COMP:9602"/>
        <dbReference type="Rhea" id="RHEA-COMP:9603"/>
        <dbReference type="ChEBI" id="CHEBI:15378"/>
        <dbReference type="ChEBI" id="CHEBI:58405"/>
        <dbReference type="ChEBI" id="CHEBI:60033"/>
        <dbReference type="ChEBI" id="CHEBI:78435"/>
        <dbReference type="EC" id="2.4.99.28"/>
    </reaction>
</comment>
<comment type="caution">
    <text evidence="17">The sequence shown here is derived from an EMBL/GenBank/DDBJ whole genome shotgun (WGS) entry which is preliminary data.</text>
</comment>
<dbReference type="InterPro" id="IPR001182">
    <property type="entry name" value="FtsW/RodA"/>
</dbReference>
<feature type="transmembrane region" description="Helical" evidence="16">
    <location>
        <begin position="43"/>
        <end position="61"/>
    </location>
</feature>
<keyword evidence="6" id="KW-0573">Peptidoglycan synthesis</keyword>
<protein>
    <recommendedName>
        <fullName evidence="12">Probable peptidoglycan glycosyltransferase FtsW</fullName>
        <ecNumber evidence="14">2.4.99.28</ecNumber>
    </recommendedName>
    <alternativeName>
        <fullName evidence="13">Cell division protein FtsW</fullName>
    </alternativeName>
    <alternativeName>
        <fullName evidence="10">Cell wall polymerase</fullName>
    </alternativeName>
    <alternativeName>
        <fullName evidence="9">Peptidoglycan polymerase</fullName>
    </alternativeName>
</protein>
<reference evidence="17 18" key="1">
    <citation type="journal article" date="2016" name="Nat. Commun.">
        <title>Thousands of microbial genomes shed light on interconnected biogeochemical processes in an aquifer system.</title>
        <authorList>
            <person name="Anantharaman K."/>
            <person name="Brown C.T."/>
            <person name="Hug L.A."/>
            <person name="Sharon I."/>
            <person name="Castelle C.J."/>
            <person name="Probst A.J."/>
            <person name="Thomas B.C."/>
            <person name="Singh A."/>
            <person name="Wilkins M.J."/>
            <person name="Karaoz U."/>
            <person name="Brodie E.L."/>
            <person name="Williams K.H."/>
            <person name="Hubbard S.S."/>
            <person name="Banfield J.F."/>
        </authorList>
    </citation>
    <scope>NUCLEOTIDE SEQUENCE [LARGE SCALE GENOMIC DNA]</scope>
</reference>
<evidence type="ECO:0000256" key="2">
    <source>
        <dbReference type="ARBA" id="ARBA00022676"/>
    </source>
</evidence>
<dbReference type="PANTHER" id="PTHR30474:SF2">
    <property type="entry name" value="PEPTIDOGLYCAN GLYCOSYLTRANSFERASE FTSW-RELATED"/>
    <property type="match status" value="1"/>
</dbReference>
<dbReference type="GO" id="GO:0051301">
    <property type="term" value="P:cell division"/>
    <property type="evidence" value="ECO:0007669"/>
    <property type="project" value="InterPro"/>
</dbReference>
<dbReference type="GO" id="GO:0008360">
    <property type="term" value="P:regulation of cell shape"/>
    <property type="evidence" value="ECO:0007669"/>
    <property type="project" value="UniProtKB-KW"/>
</dbReference>
<evidence type="ECO:0000313" key="17">
    <source>
        <dbReference type="EMBL" id="OHA43416.1"/>
    </source>
</evidence>
<dbReference type="GO" id="GO:0005886">
    <property type="term" value="C:plasma membrane"/>
    <property type="evidence" value="ECO:0007669"/>
    <property type="project" value="TreeGrafter"/>
</dbReference>
<evidence type="ECO:0000313" key="18">
    <source>
        <dbReference type="Proteomes" id="UP000176355"/>
    </source>
</evidence>
<dbReference type="Proteomes" id="UP000176355">
    <property type="component" value="Unassembled WGS sequence"/>
</dbReference>
<feature type="transmembrane region" description="Helical" evidence="16">
    <location>
        <begin position="300"/>
        <end position="323"/>
    </location>
</feature>
<feature type="transmembrane region" description="Helical" evidence="16">
    <location>
        <begin position="263"/>
        <end position="288"/>
    </location>
</feature>
<organism evidence="17 18">
    <name type="scientific">Candidatus Taylorbacteria bacterium RIFCSPLOWO2_12_FULL_44_15c</name>
    <dbReference type="NCBI Taxonomy" id="1802333"/>
    <lineage>
        <taxon>Bacteria</taxon>
        <taxon>Candidatus Tayloriibacteriota</taxon>
    </lineage>
</organism>
<feature type="transmembrane region" description="Helical" evidence="16">
    <location>
        <begin position="73"/>
        <end position="94"/>
    </location>
</feature>
<evidence type="ECO:0000256" key="11">
    <source>
        <dbReference type="ARBA" id="ARBA00038053"/>
    </source>
</evidence>
<comment type="subcellular location">
    <subcellularLocation>
        <location evidence="1">Membrane</location>
        <topology evidence="1">Multi-pass membrane protein</topology>
    </subcellularLocation>
</comment>
<keyword evidence="7 16" id="KW-1133">Transmembrane helix</keyword>
<dbReference type="GO" id="GO:0009252">
    <property type="term" value="P:peptidoglycan biosynthetic process"/>
    <property type="evidence" value="ECO:0007669"/>
    <property type="project" value="UniProtKB-KW"/>
</dbReference>
<keyword evidence="5" id="KW-0133">Cell shape</keyword>
<dbReference type="AlphaFoldDB" id="A0A1G2P512"/>
<feature type="transmembrane region" description="Helical" evidence="16">
    <location>
        <begin position="335"/>
        <end position="358"/>
    </location>
</feature>
<dbReference type="GO" id="GO:0032153">
    <property type="term" value="C:cell division site"/>
    <property type="evidence" value="ECO:0007669"/>
    <property type="project" value="TreeGrafter"/>
</dbReference>
<dbReference type="GO" id="GO:0015648">
    <property type="term" value="F:lipid-linked peptidoglycan transporter activity"/>
    <property type="evidence" value="ECO:0007669"/>
    <property type="project" value="TreeGrafter"/>
</dbReference>
<sequence length="364" mass="39458">MKKVDKWFLIIVGLLVAAGLLIFLSAAMGLLVRENGASFGSVVLKQILVGLLPGLLLLWGVSKVPPVFWRRNAFYIFIISLAVAALVFVPGLGIEHGGARRWILIFGQSFQPAELLKIGFVIYFAAWLSGVKTRAAEFKSGLLPLIILLAVVGALIIAQPDTDTFMVFFVTGLVMYLAGGGKWRYAALLFFVAILCVIALAFARPYIMERFQTFFNPNADPRGASYQIHQSLIAIGSGGLTGRGFGQSIRKFNYLPEPMGDSIFAVVGEEFGFVGAVFLIFLFTAFAWRGLWIANRSADTFASLMTVGIVTTIVSQSFINMAAMTNILPLSGTPLLFISQGGTALLFALAEAGMILGVSRHIRK</sequence>
<evidence type="ECO:0000256" key="1">
    <source>
        <dbReference type="ARBA" id="ARBA00004141"/>
    </source>
</evidence>
<keyword evidence="8 16" id="KW-0472">Membrane</keyword>
<dbReference type="GO" id="GO:0008955">
    <property type="term" value="F:peptidoglycan glycosyltransferase activity"/>
    <property type="evidence" value="ECO:0007669"/>
    <property type="project" value="UniProtKB-EC"/>
</dbReference>
<dbReference type="EMBL" id="MHSL01000024">
    <property type="protein sequence ID" value="OHA43416.1"/>
    <property type="molecule type" value="Genomic_DNA"/>
</dbReference>
<feature type="transmembrane region" description="Helical" evidence="16">
    <location>
        <begin position="188"/>
        <end position="207"/>
    </location>
</feature>
<accession>A0A1G2P512</accession>
<proteinExistence type="inferred from homology"/>
<feature type="transmembrane region" description="Helical" evidence="16">
    <location>
        <begin position="142"/>
        <end position="158"/>
    </location>
</feature>
<evidence type="ECO:0000256" key="4">
    <source>
        <dbReference type="ARBA" id="ARBA00022692"/>
    </source>
</evidence>
<evidence type="ECO:0000256" key="14">
    <source>
        <dbReference type="ARBA" id="ARBA00044770"/>
    </source>
</evidence>
<feature type="transmembrane region" description="Helical" evidence="16">
    <location>
        <begin position="114"/>
        <end position="130"/>
    </location>
</feature>
<keyword evidence="4 16" id="KW-0812">Transmembrane</keyword>
<evidence type="ECO:0000256" key="15">
    <source>
        <dbReference type="ARBA" id="ARBA00049902"/>
    </source>
</evidence>
<comment type="similarity">
    <text evidence="11">Belongs to the SEDS family. FtsW subfamily.</text>
</comment>
<evidence type="ECO:0000256" key="13">
    <source>
        <dbReference type="ARBA" id="ARBA00041418"/>
    </source>
</evidence>
<keyword evidence="3" id="KW-0808">Transferase</keyword>
<feature type="transmembrane region" description="Helical" evidence="16">
    <location>
        <begin position="164"/>
        <end position="181"/>
    </location>
</feature>
<evidence type="ECO:0000256" key="12">
    <source>
        <dbReference type="ARBA" id="ARBA00041185"/>
    </source>
</evidence>
<evidence type="ECO:0000256" key="7">
    <source>
        <dbReference type="ARBA" id="ARBA00022989"/>
    </source>
</evidence>
<feature type="transmembrane region" description="Helical" evidence="16">
    <location>
        <begin position="7"/>
        <end position="31"/>
    </location>
</feature>